<organism evidence="1 2">
    <name type="scientific">Hyalomma asiaticum</name>
    <name type="common">Tick</name>
    <dbReference type="NCBI Taxonomy" id="266040"/>
    <lineage>
        <taxon>Eukaryota</taxon>
        <taxon>Metazoa</taxon>
        <taxon>Ecdysozoa</taxon>
        <taxon>Arthropoda</taxon>
        <taxon>Chelicerata</taxon>
        <taxon>Arachnida</taxon>
        <taxon>Acari</taxon>
        <taxon>Parasitiformes</taxon>
        <taxon>Ixodida</taxon>
        <taxon>Ixodoidea</taxon>
        <taxon>Ixodidae</taxon>
        <taxon>Hyalomminae</taxon>
        <taxon>Hyalomma</taxon>
    </lineage>
</organism>
<name>A0ACB7SRC5_HYAAI</name>
<dbReference type="EMBL" id="CM023483">
    <property type="protein sequence ID" value="KAH6936319.1"/>
    <property type="molecule type" value="Genomic_DNA"/>
</dbReference>
<keyword evidence="2" id="KW-1185">Reference proteome</keyword>
<reference evidence="1" key="1">
    <citation type="submission" date="2020-05" db="EMBL/GenBank/DDBJ databases">
        <title>Large-scale comparative analyses of tick genomes elucidate their genetic diversity and vector capacities.</title>
        <authorList>
            <person name="Jia N."/>
            <person name="Wang J."/>
            <person name="Shi W."/>
            <person name="Du L."/>
            <person name="Sun Y."/>
            <person name="Zhan W."/>
            <person name="Jiang J."/>
            <person name="Wang Q."/>
            <person name="Zhang B."/>
            <person name="Ji P."/>
            <person name="Sakyi L.B."/>
            <person name="Cui X."/>
            <person name="Yuan T."/>
            <person name="Jiang B."/>
            <person name="Yang W."/>
            <person name="Lam T.T.-Y."/>
            <person name="Chang Q."/>
            <person name="Ding S."/>
            <person name="Wang X."/>
            <person name="Zhu J."/>
            <person name="Ruan X."/>
            <person name="Zhao L."/>
            <person name="Wei J."/>
            <person name="Que T."/>
            <person name="Du C."/>
            <person name="Cheng J."/>
            <person name="Dai P."/>
            <person name="Han X."/>
            <person name="Huang E."/>
            <person name="Gao Y."/>
            <person name="Liu J."/>
            <person name="Shao H."/>
            <person name="Ye R."/>
            <person name="Li L."/>
            <person name="Wei W."/>
            <person name="Wang X."/>
            <person name="Wang C."/>
            <person name="Yang T."/>
            <person name="Huo Q."/>
            <person name="Li W."/>
            <person name="Guo W."/>
            <person name="Chen H."/>
            <person name="Zhou L."/>
            <person name="Ni X."/>
            <person name="Tian J."/>
            <person name="Zhou Y."/>
            <person name="Sheng Y."/>
            <person name="Liu T."/>
            <person name="Pan Y."/>
            <person name="Xia L."/>
            <person name="Li J."/>
            <person name="Zhao F."/>
            <person name="Cao W."/>
        </authorList>
    </citation>
    <scope>NUCLEOTIDE SEQUENCE</scope>
    <source>
        <strain evidence="1">Hyas-2018</strain>
    </source>
</reference>
<protein>
    <submittedName>
        <fullName evidence="1">Uncharacterized protein</fullName>
    </submittedName>
</protein>
<evidence type="ECO:0000313" key="1">
    <source>
        <dbReference type="EMBL" id="KAH6936319.1"/>
    </source>
</evidence>
<evidence type="ECO:0000313" key="2">
    <source>
        <dbReference type="Proteomes" id="UP000821845"/>
    </source>
</evidence>
<comment type="caution">
    <text evidence="1">The sequence shown here is derived from an EMBL/GenBank/DDBJ whole genome shotgun (WGS) entry which is preliminary data.</text>
</comment>
<sequence>MEKKKTNFAEEERAVLLELVARHRSVVENMKTDAVSVSRKRDTWKKIEEEYKCRHNVTPRTSAQLKKCWENLKDKWRRCNAEDMRERFSTGCEDIVDEPPEYWSWDGVDGTGGGTEATGAHSHDNEPATADGRPGAPEAPEAPGAPEASGDLAPTSSDVPAGKIRPASSTRQAAVSLELAARISAIKEDREEKKTGTFIKTEVHAHGAPTKYATYSAEEGKPES</sequence>
<dbReference type="Proteomes" id="UP000821845">
    <property type="component" value="Chromosome 3"/>
</dbReference>
<accession>A0ACB7SRC5</accession>
<proteinExistence type="predicted"/>
<gene>
    <name evidence="1" type="ORF">HPB50_016099</name>
</gene>